<gene>
    <name evidence="7" type="ORF">ACFOLH_02875</name>
</gene>
<dbReference type="EMBL" id="JBHRWW010000001">
    <property type="protein sequence ID" value="MFC3687279.1"/>
    <property type="molecule type" value="Genomic_DNA"/>
</dbReference>
<dbReference type="InterPro" id="IPR031304">
    <property type="entry name" value="SLT_2"/>
</dbReference>
<evidence type="ECO:0000313" key="8">
    <source>
        <dbReference type="Proteomes" id="UP001595685"/>
    </source>
</evidence>
<dbReference type="SUPFAM" id="SSF53955">
    <property type="entry name" value="Lysozyme-like"/>
    <property type="match status" value="1"/>
</dbReference>
<dbReference type="CDD" id="cd13399">
    <property type="entry name" value="Slt35-like"/>
    <property type="match status" value="1"/>
</dbReference>
<dbReference type="PANTHER" id="PTHR21666">
    <property type="entry name" value="PEPTIDASE-RELATED"/>
    <property type="match status" value="1"/>
</dbReference>
<evidence type="ECO:0000256" key="3">
    <source>
        <dbReference type="ARBA" id="ARBA00022801"/>
    </source>
</evidence>
<protein>
    <submittedName>
        <fullName evidence="7">Peptidoglycan DD-metalloendopeptidase family protein</fullName>
    </submittedName>
</protein>
<dbReference type="SUPFAM" id="SSF54001">
    <property type="entry name" value="Cysteine proteinases"/>
    <property type="match status" value="1"/>
</dbReference>
<keyword evidence="2" id="KW-0645">Protease</keyword>
<proteinExistence type="inferred from homology"/>
<dbReference type="PANTHER" id="PTHR21666:SF270">
    <property type="entry name" value="MUREIN HYDROLASE ACTIVATOR ENVC"/>
    <property type="match status" value="1"/>
</dbReference>
<dbReference type="InterPro" id="IPR038765">
    <property type="entry name" value="Papain-like_cys_pep_sf"/>
</dbReference>
<dbReference type="Pfam" id="PF13406">
    <property type="entry name" value="SLT_2"/>
    <property type="match status" value="1"/>
</dbReference>
<evidence type="ECO:0000259" key="6">
    <source>
        <dbReference type="PROSITE" id="PS51935"/>
    </source>
</evidence>
<dbReference type="RefSeq" id="WP_340288704.1">
    <property type="nucleotide sequence ID" value="NZ_JBBEOI010000003.1"/>
</dbReference>
<dbReference type="Pfam" id="PF01551">
    <property type="entry name" value="Peptidase_M23"/>
    <property type="match status" value="1"/>
</dbReference>
<dbReference type="Proteomes" id="UP001595685">
    <property type="component" value="Unassembled WGS sequence"/>
</dbReference>
<evidence type="ECO:0000256" key="2">
    <source>
        <dbReference type="ARBA" id="ARBA00022670"/>
    </source>
</evidence>
<keyword evidence="3" id="KW-0378">Hydrolase</keyword>
<organism evidence="7 8">
    <name type="scientific">Aquipuribacter hungaricus</name>
    <dbReference type="NCBI Taxonomy" id="545624"/>
    <lineage>
        <taxon>Bacteria</taxon>
        <taxon>Bacillati</taxon>
        <taxon>Actinomycetota</taxon>
        <taxon>Actinomycetes</taxon>
        <taxon>Micrococcales</taxon>
        <taxon>Intrasporangiaceae</taxon>
        <taxon>Aquipuribacter</taxon>
    </lineage>
</organism>
<feature type="signal peptide" evidence="5">
    <location>
        <begin position="1"/>
        <end position="22"/>
    </location>
</feature>
<dbReference type="PROSITE" id="PS51935">
    <property type="entry name" value="NLPC_P60"/>
    <property type="match status" value="1"/>
</dbReference>
<keyword evidence="8" id="KW-1185">Reference proteome</keyword>
<dbReference type="Gene3D" id="3.90.1720.10">
    <property type="entry name" value="endopeptidase domain like (from Nostoc punctiforme)"/>
    <property type="match status" value="1"/>
</dbReference>
<dbReference type="InterPro" id="IPR016047">
    <property type="entry name" value="M23ase_b-sheet_dom"/>
</dbReference>
<dbReference type="Pfam" id="PF00877">
    <property type="entry name" value="NLPC_P60"/>
    <property type="match status" value="1"/>
</dbReference>
<name>A0ABV7WBX3_9MICO</name>
<comment type="similarity">
    <text evidence="1">Belongs to the peptidase C40 family.</text>
</comment>
<feature type="chain" id="PRO_5045573385" evidence="5">
    <location>
        <begin position="23"/>
        <end position="549"/>
    </location>
</feature>
<evidence type="ECO:0000256" key="1">
    <source>
        <dbReference type="ARBA" id="ARBA00007074"/>
    </source>
</evidence>
<sequence length="549" mass="56437">MAMVKLTIAAILASLIGGPLLAALVLTTVTAPAVGVHLATVACNGPGSTPAGGGPAGGAGQWQAPFEQAYTVSKRGFGRQFHPIHLEWRTHTGQDLVSLPGPGPVVAASAGTITRARNAGAYGNVVDIDHGGGLSTRYAHLASITVTVGTQVSTGQRLGVEGSTGTSTGNHLHFEVLRNGTAIDPVAFMREHGAPLDGSAPPPQVPPSNTLAAGLVPPGTETPPAAAGDAGEGGVGFGLPPAGQPRKASLVNAPVPVPADVEALYRAAADRYQIPWTVLAGIGMAETAHGRLTANSSAGAQGLMQFMPATWTAMGVDGDQDGRADITNDADSVHSAAHYLTVSGLTEGPDGVRAALFAYNRADWYVNDVLSYAHAYGGGTVLGDLTDCGPGTTNPAALGNPLLPPIDDERVVAMLTWAQAQVGEPYVFGAGGPDAWDCSSFTQTALAQIGISAPRTAAAQRDWLAAGNGHRVQLGQERPGDLVFWDSYLGPDRIGHVMLVLDPATRSTIEARDRRSGTGTFSYADGPERNRFEIWRVGNLSDGATLART</sequence>
<comment type="caution">
    <text evidence="7">The sequence shown here is derived from an EMBL/GenBank/DDBJ whole genome shotgun (WGS) entry which is preliminary data.</text>
</comment>
<dbReference type="CDD" id="cd12797">
    <property type="entry name" value="M23_peptidase"/>
    <property type="match status" value="1"/>
</dbReference>
<dbReference type="InterPro" id="IPR050570">
    <property type="entry name" value="Cell_wall_metabolism_enzyme"/>
</dbReference>
<keyword evidence="5" id="KW-0732">Signal</keyword>
<evidence type="ECO:0000313" key="7">
    <source>
        <dbReference type="EMBL" id="MFC3687279.1"/>
    </source>
</evidence>
<accession>A0ABV7WBX3</accession>
<keyword evidence="4" id="KW-0788">Thiol protease</keyword>
<dbReference type="InterPro" id="IPR023346">
    <property type="entry name" value="Lysozyme-like_dom_sf"/>
</dbReference>
<evidence type="ECO:0000256" key="4">
    <source>
        <dbReference type="ARBA" id="ARBA00022807"/>
    </source>
</evidence>
<dbReference type="Gene3D" id="2.70.70.10">
    <property type="entry name" value="Glucose Permease (Domain IIA)"/>
    <property type="match status" value="1"/>
</dbReference>
<reference evidence="8" key="1">
    <citation type="journal article" date="2019" name="Int. J. Syst. Evol. Microbiol.">
        <title>The Global Catalogue of Microorganisms (GCM) 10K type strain sequencing project: providing services to taxonomists for standard genome sequencing and annotation.</title>
        <authorList>
            <consortium name="The Broad Institute Genomics Platform"/>
            <consortium name="The Broad Institute Genome Sequencing Center for Infectious Disease"/>
            <person name="Wu L."/>
            <person name="Ma J."/>
        </authorList>
    </citation>
    <scope>NUCLEOTIDE SEQUENCE [LARGE SCALE GENOMIC DNA]</scope>
    <source>
        <strain evidence="8">NCAIM B.02333</strain>
    </source>
</reference>
<feature type="domain" description="NlpC/P60" evidence="6">
    <location>
        <begin position="408"/>
        <end position="546"/>
    </location>
</feature>
<evidence type="ECO:0000256" key="5">
    <source>
        <dbReference type="SAM" id="SignalP"/>
    </source>
</evidence>
<dbReference type="InterPro" id="IPR011055">
    <property type="entry name" value="Dup_hybrid_motif"/>
</dbReference>
<dbReference type="InterPro" id="IPR000064">
    <property type="entry name" value="NLP_P60_dom"/>
</dbReference>
<dbReference type="SUPFAM" id="SSF51261">
    <property type="entry name" value="Duplicated hybrid motif"/>
    <property type="match status" value="1"/>
</dbReference>
<dbReference type="Gene3D" id="1.10.530.10">
    <property type="match status" value="1"/>
</dbReference>